<comment type="similarity">
    <text evidence="2">Belongs to the COBRA family.</text>
</comment>
<keyword evidence="5" id="KW-0325">Glycoprotein</keyword>
<evidence type="ECO:0000313" key="9">
    <source>
        <dbReference type="EMBL" id="KAK1364109.1"/>
    </source>
</evidence>
<evidence type="ECO:0000256" key="1">
    <source>
        <dbReference type="ARBA" id="ARBA00004609"/>
    </source>
</evidence>
<name>A0AAD8HD41_9APIA</name>
<comment type="caution">
    <text evidence="9">The sequence shown here is derived from an EMBL/GenBank/DDBJ whole genome shotgun (WGS) entry which is preliminary data.</text>
</comment>
<organism evidence="9 10">
    <name type="scientific">Heracleum sosnowskyi</name>
    <dbReference type="NCBI Taxonomy" id="360622"/>
    <lineage>
        <taxon>Eukaryota</taxon>
        <taxon>Viridiplantae</taxon>
        <taxon>Streptophyta</taxon>
        <taxon>Embryophyta</taxon>
        <taxon>Tracheophyta</taxon>
        <taxon>Spermatophyta</taxon>
        <taxon>Magnoliopsida</taxon>
        <taxon>eudicotyledons</taxon>
        <taxon>Gunneridae</taxon>
        <taxon>Pentapetalae</taxon>
        <taxon>asterids</taxon>
        <taxon>campanulids</taxon>
        <taxon>Apiales</taxon>
        <taxon>Apiaceae</taxon>
        <taxon>Apioideae</taxon>
        <taxon>apioid superclade</taxon>
        <taxon>Tordylieae</taxon>
        <taxon>Tordyliinae</taxon>
        <taxon>Heracleum</taxon>
    </lineage>
</organism>
<dbReference type="EMBL" id="JAUIZM010000009">
    <property type="protein sequence ID" value="KAK1364109.1"/>
    <property type="molecule type" value="Genomic_DNA"/>
</dbReference>
<dbReference type="GO" id="GO:0005886">
    <property type="term" value="C:plasma membrane"/>
    <property type="evidence" value="ECO:0007669"/>
    <property type="project" value="UniProtKB-SubCell"/>
</dbReference>
<sequence length="261" mass="29843">MLPILDSVPSPPVRCTGHMCPIQVHWHLKLNDKDNWRVNVTVTNLNFRMNYTQWNLVVQHPNFNNRTQIFSFNYTDNNDTAMLWGVKKHNENLLQAGPLGNVQSDILFQKDSSTFTLGKGWPFPQRIYFNGDDCIMPNSDSYPYLSYTSSPDANSPNTSSRRTISPLVGASIGGSLGGIFLLIIGFLLFRRRRKKSNIGDTKSIGYRLWFHRKGRLGEIVDKNLMSEISVESLKIIRTEYERTLPNNVDWNSEGNSFPLKV</sequence>
<evidence type="ECO:0000256" key="7">
    <source>
        <dbReference type="SAM" id="Phobius"/>
    </source>
</evidence>
<keyword evidence="7" id="KW-0472">Membrane</keyword>
<evidence type="ECO:0000259" key="8">
    <source>
        <dbReference type="Pfam" id="PF25079"/>
    </source>
</evidence>
<feature type="domain" description="COBRA C-terminal" evidence="8">
    <location>
        <begin position="8"/>
        <end position="142"/>
    </location>
</feature>
<dbReference type="Proteomes" id="UP001237642">
    <property type="component" value="Unassembled WGS sequence"/>
</dbReference>
<proteinExistence type="inferred from homology"/>
<dbReference type="PANTHER" id="PTHR31673">
    <property type="entry name" value="PROTEIN COBRA"/>
    <property type="match status" value="1"/>
</dbReference>
<keyword evidence="7" id="KW-0812">Transmembrane</keyword>
<keyword evidence="7" id="KW-1133">Transmembrane helix</keyword>
<gene>
    <name evidence="9" type="ORF">POM88_039670</name>
</gene>
<evidence type="ECO:0000313" key="10">
    <source>
        <dbReference type="Proteomes" id="UP001237642"/>
    </source>
</evidence>
<keyword evidence="6" id="KW-0449">Lipoprotein</keyword>
<dbReference type="PANTHER" id="PTHR31673:SF3">
    <property type="entry name" value="COBRA-LIKE PROTEIN 4"/>
    <property type="match status" value="1"/>
</dbReference>
<dbReference type="AlphaFoldDB" id="A0AAD8HD41"/>
<dbReference type="Pfam" id="PF25079">
    <property type="entry name" value="COB_C"/>
    <property type="match status" value="1"/>
</dbReference>
<evidence type="ECO:0000256" key="5">
    <source>
        <dbReference type="ARBA" id="ARBA00023180"/>
    </source>
</evidence>
<dbReference type="InterPro" id="IPR006918">
    <property type="entry name" value="COBRA_pln"/>
</dbReference>
<accession>A0AAD8HD41</accession>
<comment type="subcellular location">
    <subcellularLocation>
        <location evidence="1">Cell membrane</location>
        <topology evidence="1">Lipid-anchor</topology>
        <topology evidence="1">GPI-anchor</topology>
    </subcellularLocation>
</comment>
<reference evidence="9" key="1">
    <citation type="submission" date="2023-02" db="EMBL/GenBank/DDBJ databases">
        <title>Genome of toxic invasive species Heracleum sosnowskyi carries increased number of genes despite the absence of recent whole-genome duplications.</title>
        <authorList>
            <person name="Schelkunov M."/>
            <person name="Shtratnikova V."/>
            <person name="Makarenko M."/>
            <person name="Klepikova A."/>
            <person name="Omelchenko D."/>
            <person name="Novikova G."/>
            <person name="Obukhova E."/>
            <person name="Bogdanov V."/>
            <person name="Penin A."/>
            <person name="Logacheva M."/>
        </authorList>
    </citation>
    <scope>NUCLEOTIDE SEQUENCE</scope>
    <source>
        <strain evidence="9">Hsosn_3</strain>
        <tissue evidence="9">Leaf</tissue>
    </source>
</reference>
<dbReference type="GO" id="GO:0052324">
    <property type="term" value="P:plant-type cell wall cellulose biosynthetic process"/>
    <property type="evidence" value="ECO:0007669"/>
    <property type="project" value="TreeGrafter"/>
</dbReference>
<evidence type="ECO:0000256" key="4">
    <source>
        <dbReference type="ARBA" id="ARBA00022729"/>
    </source>
</evidence>
<keyword evidence="3" id="KW-0336">GPI-anchor</keyword>
<dbReference type="GO" id="GO:0010215">
    <property type="term" value="P:cellulose microfibril organization"/>
    <property type="evidence" value="ECO:0007669"/>
    <property type="project" value="InterPro"/>
</dbReference>
<evidence type="ECO:0000256" key="3">
    <source>
        <dbReference type="ARBA" id="ARBA00022622"/>
    </source>
</evidence>
<keyword evidence="10" id="KW-1185">Reference proteome</keyword>
<dbReference type="GO" id="GO:0098552">
    <property type="term" value="C:side of membrane"/>
    <property type="evidence" value="ECO:0007669"/>
    <property type="project" value="UniProtKB-KW"/>
</dbReference>
<evidence type="ECO:0000256" key="6">
    <source>
        <dbReference type="ARBA" id="ARBA00023288"/>
    </source>
</evidence>
<dbReference type="InterPro" id="IPR056900">
    <property type="entry name" value="COB_C"/>
</dbReference>
<feature type="transmembrane region" description="Helical" evidence="7">
    <location>
        <begin position="167"/>
        <end position="189"/>
    </location>
</feature>
<evidence type="ECO:0000256" key="2">
    <source>
        <dbReference type="ARBA" id="ARBA00005507"/>
    </source>
</evidence>
<keyword evidence="4" id="KW-0732">Signal</keyword>
<protein>
    <recommendedName>
        <fullName evidence="8">COBRA C-terminal domain-containing protein</fullName>
    </recommendedName>
</protein>
<reference evidence="9" key="2">
    <citation type="submission" date="2023-05" db="EMBL/GenBank/DDBJ databases">
        <authorList>
            <person name="Schelkunov M.I."/>
        </authorList>
    </citation>
    <scope>NUCLEOTIDE SEQUENCE</scope>
    <source>
        <strain evidence="9">Hsosn_3</strain>
        <tissue evidence="9">Leaf</tissue>
    </source>
</reference>